<comment type="caution">
    <text evidence="1">The sequence shown here is derived from an EMBL/GenBank/DDBJ whole genome shotgun (WGS) entry which is preliminary data.</text>
</comment>
<sequence length="56" mass="5206">MGIDKDDLITAAATAAAAAAGAAGAGAPGALLAGSAANVATRKYLSSEQDESADQG</sequence>
<evidence type="ECO:0000313" key="2">
    <source>
        <dbReference type="Proteomes" id="UP000544110"/>
    </source>
</evidence>
<dbReference type="EMBL" id="JACCAC010000001">
    <property type="protein sequence ID" value="NYG55283.1"/>
    <property type="molecule type" value="Genomic_DNA"/>
</dbReference>
<accession>A0A7Y9RVC6</accession>
<keyword evidence="2" id="KW-1185">Reference proteome</keyword>
<gene>
    <name evidence="1" type="ORF">BJ989_001587</name>
</gene>
<dbReference type="Proteomes" id="UP000544110">
    <property type="component" value="Unassembled WGS sequence"/>
</dbReference>
<name>A0A7Y9RVC6_9ACTN</name>
<reference evidence="1 2" key="1">
    <citation type="submission" date="2020-07" db="EMBL/GenBank/DDBJ databases">
        <title>Sequencing the genomes of 1000 actinobacteria strains.</title>
        <authorList>
            <person name="Klenk H.-P."/>
        </authorList>
    </citation>
    <scope>NUCLEOTIDE SEQUENCE [LARGE SCALE GENOMIC DNA]</scope>
    <source>
        <strain evidence="1 2">DSM 24552</strain>
    </source>
</reference>
<dbReference type="AlphaFoldDB" id="A0A7Y9RVC6"/>
<dbReference type="RefSeq" id="WP_179517758.1">
    <property type="nucleotide sequence ID" value="NZ_JACCAC010000001.1"/>
</dbReference>
<proteinExistence type="predicted"/>
<protein>
    <submittedName>
        <fullName evidence="1">Uncharacterized protein</fullName>
    </submittedName>
</protein>
<organism evidence="1 2">
    <name type="scientific">Nocardioides perillae</name>
    <dbReference type="NCBI Taxonomy" id="1119534"/>
    <lineage>
        <taxon>Bacteria</taxon>
        <taxon>Bacillati</taxon>
        <taxon>Actinomycetota</taxon>
        <taxon>Actinomycetes</taxon>
        <taxon>Propionibacteriales</taxon>
        <taxon>Nocardioidaceae</taxon>
        <taxon>Nocardioides</taxon>
    </lineage>
</organism>
<evidence type="ECO:0000313" key="1">
    <source>
        <dbReference type="EMBL" id="NYG55283.1"/>
    </source>
</evidence>